<evidence type="ECO:0000256" key="2">
    <source>
        <dbReference type="SAM" id="SignalP"/>
    </source>
</evidence>
<proteinExistence type="predicted"/>
<dbReference type="PANTHER" id="PTHR32234:SF0">
    <property type="entry name" value="THIOL:DISULFIDE INTERCHANGE PROTEIN DSBD"/>
    <property type="match status" value="1"/>
</dbReference>
<keyword evidence="5" id="KW-1185">Reference proteome</keyword>
<dbReference type="Pfam" id="PF03190">
    <property type="entry name" value="Thioredox_DsbH"/>
    <property type="match status" value="1"/>
</dbReference>
<evidence type="ECO:0000256" key="1">
    <source>
        <dbReference type="ARBA" id="ARBA00023284"/>
    </source>
</evidence>
<comment type="caution">
    <text evidence="4">The sequence shown here is derived from an EMBL/GenBank/DDBJ whole genome shotgun (WGS) entry which is preliminary data.</text>
</comment>
<dbReference type="Proteomes" id="UP000614460">
    <property type="component" value="Unassembled WGS sequence"/>
</dbReference>
<sequence length="414" mass="48189">MRQIILLLCLLPTLLCAQEKGISFNNNLNWQEVKAKAKAENKYIMIDCYTSWCVPCKIMEQQVFTDSKIGEYSNQHFVTVQVQFDDDPKANKIKKDWMNLSKEFAKKYEVDGYPCYLFFSPQGEIVHKAYGKRDIPNFLNLLKKIQDPDSQYYTLRERYKENKIDVQVLKLLLNASMEAEPEDKQELIQAYLAMNPDVQSNAEAKVIMDVTRSSKDSGFPILLNQAKKINNLLGEVVAEDLYRGIINFEDAENKLGRKSPMGYYILNNKQDWSVFEDSLATKYPEHKTEILDFIKLNFYKNGFLMEDYIPALKNYIKKYDGTISNKMKMEYVGVLAKNFTDIDFIKNMLNWSKDAFEQTDNSQHLYNYALLTYKIGEHDKGIEIIKKAIESADEGQLFNFNEKLDLMKKGDDIL</sequence>
<dbReference type="InterPro" id="IPR013766">
    <property type="entry name" value="Thioredoxin_domain"/>
</dbReference>
<feature type="chain" id="PRO_5034212571" description="Thioredoxin domain-containing protein" evidence="2">
    <location>
        <begin position="18"/>
        <end position="414"/>
    </location>
</feature>
<organism evidence="4 5">
    <name type="scientific">Sphingobacterium cellulitidis</name>
    <dbReference type="NCBI Taxonomy" id="1768011"/>
    <lineage>
        <taxon>Bacteria</taxon>
        <taxon>Pseudomonadati</taxon>
        <taxon>Bacteroidota</taxon>
        <taxon>Sphingobacteriia</taxon>
        <taxon>Sphingobacteriales</taxon>
        <taxon>Sphingobacteriaceae</taxon>
        <taxon>Sphingobacterium</taxon>
    </lineage>
</organism>
<dbReference type="InterPro" id="IPR017937">
    <property type="entry name" value="Thioredoxin_CS"/>
</dbReference>
<dbReference type="SUPFAM" id="SSF52833">
    <property type="entry name" value="Thioredoxin-like"/>
    <property type="match status" value="1"/>
</dbReference>
<dbReference type="RefSeq" id="WP_182499652.1">
    <property type="nucleotide sequence ID" value="NZ_BMKM01000013.1"/>
</dbReference>
<dbReference type="AlphaFoldDB" id="A0A8H9KZ79"/>
<keyword evidence="1" id="KW-0676">Redox-active center</keyword>
<protein>
    <recommendedName>
        <fullName evidence="3">Thioredoxin domain-containing protein</fullName>
    </recommendedName>
</protein>
<feature type="domain" description="Thioredoxin" evidence="3">
    <location>
        <begin position="13"/>
        <end position="147"/>
    </location>
</feature>
<dbReference type="InterPro" id="IPR004879">
    <property type="entry name" value="Ssp411-like_TRX"/>
</dbReference>
<feature type="signal peptide" evidence="2">
    <location>
        <begin position="1"/>
        <end position="17"/>
    </location>
</feature>
<dbReference type="GO" id="GO:0015035">
    <property type="term" value="F:protein-disulfide reductase activity"/>
    <property type="evidence" value="ECO:0007669"/>
    <property type="project" value="TreeGrafter"/>
</dbReference>
<reference evidence="4" key="1">
    <citation type="journal article" date="2014" name="Int. J. Syst. Evol. Microbiol.">
        <title>Complete genome sequence of Corynebacterium casei LMG S-19264T (=DSM 44701T), isolated from a smear-ripened cheese.</title>
        <authorList>
            <consortium name="US DOE Joint Genome Institute (JGI-PGF)"/>
            <person name="Walter F."/>
            <person name="Albersmeier A."/>
            <person name="Kalinowski J."/>
            <person name="Ruckert C."/>
        </authorList>
    </citation>
    <scope>NUCLEOTIDE SEQUENCE</scope>
    <source>
        <strain evidence="4">CGMCC 1.15966</strain>
    </source>
</reference>
<accession>A0A8H9KZ79</accession>
<evidence type="ECO:0000313" key="4">
    <source>
        <dbReference type="EMBL" id="GGE32842.1"/>
    </source>
</evidence>
<dbReference type="PROSITE" id="PS00194">
    <property type="entry name" value="THIOREDOXIN_1"/>
    <property type="match status" value="1"/>
</dbReference>
<keyword evidence="2" id="KW-0732">Signal</keyword>
<dbReference type="PROSITE" id="PS51352">
    <property type="entry name" value="THIOREDOXIN_2"/>
    <property type="match status" value="1"/>
</dbReference>
<dbReference type="InterPro" id="IPR036249">
    <property type="entry name" value="Thioredoxin-like_sf"/>
</dbReference>
<dbReference type="EMBL" id="BMKM01000013">
    <property type="protein sequence ID" value="GGE32842.1"/>
    <property type="molecule type" value="Genomic_DNA"/>
</dbReference>
<evidence type="ECO:0000313" key="5">
    <source>
        <dbReference type="Proteomes" id="UP000614460"/>
    </source>
</evidence>
<gene>
    <name evidence="4" type="ORF">GCM10011516_33200</name>
</gene>
<reference evidence="4" key="2">
    <citation type="submission" date="2020-09" db="EMBL/GenBank/DDBJ databases">
        <authorList>
            <person name="Sun Q."/>
            <person name="Zhou Y."/>
        </authorList>
    </citation>
    <scope>NUCLEOTIDE SEQUENCE</scope>
    <source>
        <strain evidence="4">CGMCC 1.15966</strain>
    </source>
</reference>
<dbReference type="PANTHER" id="PTHR32234">
    <property type="entry name" value="THIOL:DISULFIDE INTERCHANGE PROTEIN DSBD"/>
    <property type="match status" value="1"/>
</dbReference>
<dbReference type="Gene3D" id="3.40.30.10">
    <property type="entry name" value="Glutaredoxin"/>
    <property type="match status" value="1"/>
</dbReference>
<dbReference type="GO" id="GO:0045454">
    <property type="term" value="P:cell redox homeostasis"/>
    <property type="evidence" value="ECO:0007669"/>
    <property type="project" value="TreeGrafter"/>
</dbReference>
<evidence type="ECO:0000259" key="3">
    <source>
        <dbReference type="PROSITE" id="PS51352"/>
    </source>
</evidence>
<name>A0A8H9KZ79_9SPHI</name>